<dbReference type="EnsemblPlants" id="OB02G15310.1">
    <property type="protein sequence ID" value="OB02G15310.1"/>
    <property type="gene ID" value="OB02G15310"/>
</dbReference>
<feature type="compositionally biased region" description="Basic and acidic residues" evidence="2">
    <location>
        <begin position="1"/>
        <end position="11"/>
    </location>
</feature>
<dbReference type="AlphaFoldDB" id="J3LA64"/>
<keyword evidence="5" id="KW-1185">Reference proteome</keyword>
<dbReference type="GeneID" id="102712048"/>
<feature type="compositionally biased region" description="Basic and acidic residues" evidence="2">
    <location>
        <begin position="79"/>
        <end position="90"/>
    </location>
</feature>
<feature type="compositionally biased region" description="Basic and acidic residues" evidence="2">
    <location>
        <begin position="36"/>
        <end position="57"/>
    </location>
</feature>
<dbReference type="Pfam" id="PF01167">
    <property type="entry name" value="Tub"/>
    <property type="match status" value="1"/>
</dbReference>
<dbReference type="InterPro" id="IPR000007">
    <property type="entry name" value="Tubby_C"/>
</dbReference>
<reference evidence="4" key="1">
    <citation type="submission" date="2013-04" db="UniProtKB">
        <authorList>
            <consortium name="EnsemblPlants"/>
        </authorList>
    </citation>
    <scope>IDENTIFICATION</scope>
</reference>
<gene>
    <name evidence="4" type="primary">LOC102712048</name>
</gene>
<evidence type="ECO:0000256" key="1">
    <source>
        <dbReference type="ARBA" id="ARBA00007129"/>
    </source>
</evidence>
<feature type="domain" description="Tubby C-terminal" evidence="3">
    <location>
        <begin position="149"/>
        <end position="399"/>
    </location>
</feature>
<dbReference type="InterPro" id="IPR025659">
    <property type="entry name" value="Tubby-like_C"/>
</dbReference>
<dbReference type="PANTHER" id="PTHR16517:SF131">
    <property type="entry name" value="TUBBY-LIKE PROTEIN 8"/>
    <property type="match status" value="1"/>
</dbReference>
<dbReference type="OMA" id="CVIARET"/>
<evidence type="ECO:0000313" key="4">
    <source>
        <dbReference type="EnsemblPlants" id="OB02G15310.1"/>
    </source>
</evidence>
<dbReference type="STRING" id="4533.J3LA64"/>
<dbReference type="HOGENOM" id="CLU_054123_0_0_1"/>
<organism evidence="4">
    <name type="scientific">Oryza brachyantha</name>
    <name type="common">malo sina</name>
    <dbReference type="NCBI Taxonomy" id="4533"/>
    <lineage>
        <taxon>Eukaryota</taxon>
        <taxon>Viridiplantae</taxon>
        <taxon>Streptophyta</taxon>
        <taxon>Embryophyta</taxon>
        <taxon>Tracheophyta</taxon>
        <taxon>Spermatophyta</taxon>
        <taxon>Magnoliopsida</taxon>
        <taxon>Liliopsida</taxon>
        <taxon>Poales</taxon>
        <taxon>Poaceae</taxon>
        <taxon>BOP clade</taxon>
        <taxon>Oryzoideae</taxon>
        <taxon>Oryzeae</taxon>
        <taxon>Oryzinae</taxon>
        <taxon>Oryza</taxon>
    </lineage>
</organism>
<accession>J3LA64</accession>
<evidence type="ECO:0000256" key="2">
    <source>
        <dbReference type="SAM" id="MobiDB-lite"/>
    </source>
</evidence>
<comment type="similarity">
    <text evidence="1">Belongs to the TUB family.</text>
</comment>
<dbReference type="Gramene" id="OB02G15310.1">
    <property type="protein sequence ID" value="OB02G15310.1"/>
    <property type="gene ID" value="OB02G15310"/>
</dbReference>
<evidence type="ECO:0000313" key="5">
    <source>
        <dbReference type="Proteomes" id="UP000006038"/>
    </source>
</evidence>
<evidence type="ECO:0000259" key="3">
    <source>
        <dbReference type="Pfam" id="PF01167"/>
    </source>
</evidence>
<dbReference type="SUPFAM" id="SSF54518">
    <property type="entry name" value="Tubby C-terminal domain-like"/>
    <property type="match status" value="1"/>
</dbReference>
<name>J3LA64_ORYBR</name>
<dbReference type="Proteomes" id="UP000006038">
    <property type="component" value="Unassembled WGS sequence"/>
</dbReference>
<dbReference type="RefSeq" id="XP_040377172.1">
    <property type="nucleotide sequence ID" value="XM_040521238.1"/>
</dbReference>
<sequence length="405" mass="44697">MAAPPAKREPLRAISSNAGTATPAVERRPRGTAAASKEKENEGPEVGRWKEGGEKKTPPARGKVAVTTPPLKPSSLQVRMKDEEEKEKGEPLPAVAGVPVRMGPRGRELLIPTPPPLPSSSSYEAWDLSDNEAAPASSWATLPNRALLCRPLPLDVGRCTCVIARETAGAGAARGVALYSLYTNEGQGRQDRKLAVARHRRRRGRSEFVVAQNQDGIFCSSDKNFLGTLAANLVGSRYRIWGQGNRVEEIKAQSKRLLGVVAFAPTVTTLTGSFRSMRAWIPKNQSIHLKNSNSAQIQHISGLPKDWQEKKIKADQLCSRSPFYNNMTKRYELDFRERAGRMGYKVQASVKNFQMTLEENGKQTVLQLGRIGKNRYIMDFRYPLTGYQAFCICLASIDSKLCCTL</sequence>
<feature type="region of interest" description="Disordered" evidence="2">
    <location>
        <begin position="1"/>
        <end position="90"/>
    </location>
</feature>
<protein>
    <recommendedName>
        <fullName evidence="3">Tubby C-terminal domain-containing protein</fullName>
    </recommendedName>
</protein>
<dbReference type="eggNOG" id="KOG2502">
    <property type="taxonomic scope" value="Eukaryota"/>
</dbReference>
<dbReference type="Gene3D" id="3.20.90.10">
    <property type="entry name" value="Tubby Protein, Chain A"/>
    <property type="match status" value="1"/>
</dbReference>
<dbReference type="PANTHER" id="PTHR16517">
    <property type="entry name" value="TUBBY-RELATED"/>
    <property type="match status" value="1"/>
</dbReference>
<dbReference type="PRINTS" id="PR01573">
    <property type="entry name" value="SUPERTUBBY"/>
</dbReference>
<proteinExistence type="inferred from homology"/>
<dbReference type="OrthoDB" id="8775810at2759"/>